<protein>
    <submittedName>
        <fullName evidence="1">Uncharacterized protein</fullName>
    </submittedName>
</protein>
<gene>
    <name evidence="1" type="ORF">DSO57_1024197</name>
</gene>
<proteinExistence type="predicted"/>
<comment type="caution">
    <text evidence="1">The sequence shown here is derived from an EMBL/GenBank/DDBJ whole genome shotgun (WGS) entry which is preliminary data.</text>
</comment>
<evidence type="ECO:0000313" key="1">
    <source>
        <dbReference type="EMBL" id="KAJ9061079.1"/>
    </source>
</evidence>
<sequence length="909" mass="99139">MGVQIVNEPSSNATISFDAKLAGWRASPLFKNYNQISSNVLALSPDRDKYITGLCRSDVTSMLAVSAGSKRNNLFLASDDGAELMWKSTFTTPSPIYSIAWTGLYMLAGHWDGVLSLLKPPMEFLADPEHPEGKETRLLIKTQYKHPHGQREAKFQAKPGSHIFSSRVHGVEFVPGPYGYPKAPAASRFYSLCGKGVYLWDVMNSKAPVRMEELGNDTVSCGAWSPHYSSNPQVMAAGDVQGNLRVLDFRAGDLSAWSATQKGGFGTVRWSPFVPYWVATAGDSGTPSVWDLRYSKAPMVELTGAVGSGLTIDWSNTHADILLGGSSDYRCYEWSLSQSLSPVQFGGRGLIAKDARAFSSPVTRVIASWSRPGRFYAVSDVGELAWLEASEAFNEAVAPHRAAHPLIHECETLVYQRSLGAAGAKLMSLMKHKAGEVNQGEIDLLCEAAQGYPSDSACRALSTWRLEEPSENVSPHGRFSAEVTKFSYGVPFAFSPQNPVCNSPLDAAFSKAAAATFPRRLRDMLAAQDLDGLLKLEDAAVDFLVGSYSPMSIDLVTEMARHLLPKHCSATLKMSIRLLEAAIMQSADISGLASLVYLILYPTVYDIDPTAQNNAGYPAMASQDPPTRPTRSASRREPRTESPKSIQQRPMARRANAGSPALAQSRIVKLLEQHPQSVVTMIQLEIDIQSIALRCGSDSDKAGAFILRTMTKQFGLVGLEDAQAHHFTISSGALKLFLNAMLQLKRYEAFLLNATALDRAFQGGEFPYLLSHQASSVAAPKFKAKLDSVLKNTSSESITEDAFRNVLRFLLQLAVRYNFVCIGIDPQFLKEGLRSLSDIHLRYLEELVSSGSNALSSATKELVTLFQLLTLDNHVRAERPISLPKLSGNESTAALISSFKALLNEVLGS</sequence>
<dbReference type="Proteomes" id="UP001165960">
    <property type="component" value="Unassembled WGS sequence"/>
</dbReference>
<name>A0ACC2SFN6_9FUNG</name>
<organism evidence="1 2">
    <name type="scientific">Entomophthora muscae</name>
    <dbReference type="NCBI Taxonomy" id="34485"/>
    <lineage>
        <taxon>Eukaryota</taxon>
        <taxon>Fungi</taxon>
        <taxon>Fungi incertae sedis</taxon>
        <taxon>Zoopagomycota</taxon>
        <taxon>Entomophthoromycotina</taxon>
        <taxon>Entomophthoromycetes</taxon>
        <taxon>Entomophthorales</taxon>
        <taxon>Entomophthoraceae</taxon>
        <taxon>Entomophthora</taxon>
    </lineage>
</organism>
<evidence type="ECO:0000313" key="2">
    <source>
        <dbReference type="Proteomes" id="UP001165960"/>
    </source>
</evidence>
<reference evidence="1" key="1">
    <citation type="submission" date="2022-04" db="EMBL/GenBank/DDBJ databases">
        <title>Genome of the entomopathogenic fungus Entomophthora muscae.</title>
        <authorList>
            <person name="Elya C."/>
            <person name="Lovett B.R."/>
            <person name="Lee E."/>
            <person name="Macias A.M."/>
            <person name="Hajek A.E."/>
            <person name="De Bivort B.L."/>
            <person name="Kasson M.T."/>
            <person name="De Fine Licht H.H."/>
            <person name="Stajich J.E."/>
        </authorList>
    </citation>
    <scope>NUCLEOTIDE SEQUENCE</scope>
    <source>
        <strain evidence="1">Berkeley</strain>
    </source>
</reference>
<keyword evidence="2" id="KW-1185">Reference proteome</keyword>
<dbReference type="EMBL" id="QTSX02005100">
    <property type="protein sequence ID" value="KAJ9061079.1"/>
    <property type="molecule type" value="Genomic_DNA"/>
</dbReference>
<accession>A0ACC2SFN6</accession>